<keyword evidence="1" id="KW-0812">Transmembrane</keyword>
<name>A0ABX6P1W0_9BURK</name>
<evidence type="ECO:0000256" key="1">
    <source>
        <dbReference type="SAM" id="Phobius"/>
    </source>
</evidence>
<keyword evidence="1" id="KW-0472">Membrane</keyword>
<keyword evidence="1" id="KW-1133">Transmembrane helix</keyword>
<feature type="transmembrane region" description="Helical" evidence="1">
    <location>
        <begin position="27"/>
        <end position="50"/>
    </location>
</feature>
<gene>
    <name evidence="2" type="ORF">HK414_09845</name>
</gene>
<sequence length="65" mass="6956">MEFSQVISGSDPGYRILNWVAAEVGGGIYTVNVVAAIVFSCGLVAFCRSLPRPGGLRRRSPCPTR</sequence>
<keyword evidence="3" id="KW-1185">Reference proteome</keyword>
<organism evidence="2 3">
    <name type="scientific">Ramlibacter terrae</name>
    <dbReference type="NCBI Taxonomy" id="2732511"/>
    <lineage>
        <taxon>Bacteria</taxon>
        <taxon>Pseudomonadati</taxon>
        <taxon>Pseudomonadota</taxon>
        <taxon>Betaproteobacteria</taxon>
        <taxon>Burkholderiales</taxon>
        <taxon>Comamonadaceae</taxon>
        <taxon>Ramlibacter</taxon>
    </lineage>
</organism>
<reference evidence="2 3" key="1">
    <citation type="submission" date="2020-05" db="EMBL/GenBank/DDBJ databases">
        <title>Ramlibacter rhizophilus sp. nov., isolated from rhizosphere soil of national flower Mugunghwa from South Korea.</title>
        <authorList>
            <person name="Zheng-Fei Y."/>
            <person name="Huan T."/>
        </authorList>
    </citation>
    <scope>NUCLEOTIDE SEQUENCE [LARGE SCALE GENOMIC DNA]</scope>
    <source>
        <strain evidence="2 3">H242</strain>
    </source>
</reference>
<dbReference type="Proteomes" id="UP000500826">
    <property type="component" value="Chromosome"/>
</dbReference>
<evidence type="ECO:0000313" key="2">
    <source>
        <dbReference type="EMBL" id="QJW84086.1"/>
    </source>
</evidence>
<dbReference type="EMBL" id="CP053418">
    <property type="protein sequence ID" value="QJW84086.1"/>
    <property type="molecule type" value="Genomic_DNA"/>
</dbReference>
<evidence type="ECO:0000313" key="3">
    <source>
        <dbReference type="Proteomes" id="UP000500826"/>
    </source>
</evidence>
<reference evidence="2 3" key="2">
    <citation type="submission" date="2020-05" db="EMBL/GenBank/DDBJ databases">
        <authorList>
            <person name="Khan S.A."/>
            <person name="Jeon C.O."/>
            <person name="Chun B.H."/>
        </authorList>
    </citation>
    <scope>NUCLEOTIDE SEQUENCE [LARGE SCALE GENOMIC DNA]</scope>
    <source>
        <strain evidence="2 3">H242</strain>
    </source>
</reference>
<accession>A0ABX6P1W0</accession>
<proteinExistence type="predicted"/>
<protein>
    <submittedName>
        <fullName evidence="2">Uncharacterized protein</fullName>
    </submittedName>
</protein>